<dbReference type="PANTHER" id="PTHR31689:SF0">
    <property type="entry name" value="DIAMINOPIMELATE EPIMERASE"/>
    <property type="match status" value="1"/>
</dbReference>
<dbReference type="EMBL" id="UOGF01000056">
    <property type="protein sequence ID" value="VAX29897.1"/>
    <property type="molecule type" value="Genomic_DNA"/>
</dbReference>
<dbReference type="Gene3D" id="3.10.310.10">
    <property type="entry name" value="Diaminopimelate Epimerase, Chain A, domain 1"/>
    <property type="match status" value="2"/>
</dbReference>
<evidence type="ECO:0000313" key="3">
    <source>
        <dbReference type="EMBL" id="VAX29897.1"/>
    </source>
</evidence>
<evidence type="ECO:0000256" key="2">
    <source>
        <dbReference type="ARBA" id="ARBA00023235"/>
    </source>
</evidence>
<dbReference type="NCBIfam" id="TIGR00652">
    <property type="entry name" value="DapF"/>
    <property type="match status" value="1"/>
</dbReference>
<proteinExistence type="inferred from homology"/>
<name>A0A3B1DMG2_9ZZZZ</name>
<dbReference type="PANTHER" id="PTHR31689">
    <property type="entry name" value="DIAMINOPIMELATE EPIMERASE, CHLOROPLASTIC"/>
    <property type="match status" value="1"/>
</dbReference>
<sequence>MPTKPIPFWKLSGSGNDFIIIDYREHTMPSPDEMRMFVSKVCRRGLSVGADGVIIIKSSDIADFGWHFYNADGSEVDMCANGTRCAARFAFENKIAPAKHSFETIAGIVNAEIVHDNGTQVRVQLPDPSAIHLGMEVVLGDQTLTGHFVNTGVEHVVYFVDDVQKTDILELGRKTRYHHLFAPSGTNANFVTVTDRHHITIRTYERGVEGETLACGTGSIAAALVATALEQVSAPVSLLTQSGMILEVDFKREGSAFKDVSLKGDARVIYKGEIEREALS</sequence>
<dbReference type="GO" id="GO:0008837">
    <property type="term" value="F:diaminopimelate epimerase activity"/>
    <property type="evidence" value="ECO:0007669"/>
    <property type="project" value="UniProtKB-EC"/>
</dbReference>
<organism evidence="3">
    <name type="scientific">hydrothermal vent metagenome</name>
    <dbReference type="NCBI Taxonomy" id="652676"/>
    <lineage>
        <taxon>unclassified sequences</taxon>
        <taxon>metagenomes</taxon>
        <taxon>ecological metagenomes</taxon>
    </lineage>
</organism>
<dbReference type="HAMAP" id="MF_00197">
    <property type="entry name" value="DAP_epimerase"/>
    <property type="match status" value="1"/>
</dbReference>
<reference evidence="3" key="1">
    <citation type="submission" date="2018-06" db="EMBL/GenBank/DDBJ databases">
        <authorList>
            <person name="Zhirakovskaya E."/>
        </authorList>
    </citation>
    <scope>NUCLEOTIDE SEQUENCE</scope>
</reference>
<comment type="similarity">
    <text evidence="1">Belongs to the diaminopimelate epimerase family.</text>
</comment>
<evidence type="ECO:0000256" key="1">
    <source>
        <dbReference type="ARBA" id="ARBA00010219"/>
    </source>
</evidence>
<dbReference type="SUPFAM" id="SSF54506">
    <property type="entry name" value="Diaminopimelate epimerase-like"/>
    <property type="match status" value="2"/>
</dbReference>
<dbReference type="Pfam" id="PF01678">
    <property type="entry name" value="DAP_epimerase"/>
    <property type="match status" value="2"/>
</dbReference>
<dbReference type="EC" id="5.1.1.7" evidence="3"/>
<accession>A0A3B1DMG2</accession>
<dbReference type="GO" id="GO:0009089">
    <property type="term" value="P:lysine biosynthetic process via diaminopimelate"/>
    <property type="evidence" value="ECO:0007669"/>
    <property type="project" value="InterPro"/>
</dbReference>
<protein>
    <submittedName>
        <fullName evidence="3">Diaminopimelate epimerase</fullName>
        <ecNumber evidence="3">5.1.1.7</ecNumber>
    </submittedName>
</protein>
<gene>
    <name evidence="3" type="ORF">MNBD_NITROSPIRAE01-86</name>
</gene>
<dbReference type="AlphaFoldDB" id="A0A3B1DMG2"/>
<dbReference type="GO" id="GO:0005829">
    <property type="term" value="C:cytosol"/>
    <property type="evidence" value="ECO:0007669"/>
    <property type="project" value="TreeGrafter"/>
</dbReference>
<keyword evidence="2 3" id="KW-0413">Isomerase</keyword>
<dbReference type="InterPro" id="IPR001653">
    <property type="entry name" value="DAP_epimerase_DapF"/>
</dbReference>